<comment type="caution">
    <text evidence="2">The sequence shown here is derived from an EMBL/GenBank/DDBJ whole genome shotgun (WGS) entry which is preliminary data.</text>
</comment>
<organism evidence="2 3">
    <name type="scientific">Clostridium chauvoei</name>
    <dbReference type="NCBI Taxonomy" id="46867"/>
    <lineage>
        <taxon>Bacteria</taxon>
        <taxon>Bacillati</taxon>
        <taxon>Bacillota</taxon>
        <taxon>Clostridia</taxon>
        <taxon>Eubacteriales</taxon>
        <taxon>Clostridiaceae</taxon>
        <taxon>Clostridium</taxon>
    </lineage>
</organism>
<name>A0ABD4REH1_9CLOT</name>
<dbReference type="Gene3D" id="3.40.630.30">
    <property type="match status" value="1"/>
</dbReference>
<dbReference type="Pfam" id="PF00583">
    <property type="entry name" value="Acetyltransf_1"/>
    <property type="match status" value="1"/>
</dbReference>
<dbReference type="AlphaFoldDB" id="A0ABD4REH1"/>
<dbReference type="EMBL" id="JAIFTX010000001">
    <property type="protein sequence ID" value="MBX7289525.1"/>
    <property type="molecule type" value="Genomic_DNA"/>
</dbReference>
<evidence type="ECO:0000313" key="3">
    <source>
        <dbReference type="Proteomes" id="UP000775179"/>
    </source>
</evidence>
<dbReference type="SUPFAM" id="SSF55729">
    <property type="entry name" value="Acyl-CoA N-acyltransferases (Nat)"/>
    <property type="match status" value="1"/>
</dbReference>
<protein>
    <submittedName>
        <fullName evidence="2">GNAT family N-acetyltransferase</fullName>
    </submittedName>
</protein>
<dbReference type="GeneID" id="66301711"/>
<dbReference type="PROSITE" id="PS51186">
    <property type="entry name" value="GNAT"/>
    <property type="match status" value="1"/>
</dbReference>
<evidence type="ECO:0000259" key="1">
    <source>
        <dbReference type="PROSITE" id="PS51186"/>
    </source>
</evidence>
<reference evidence="2 3" key="1">
    <citation type="submission" date="2021-08" db="EMBL/GenBank/DDBJ databases">
        <title>Genome sequence analysis of Clostridium chauvoei strains of European origin and evaluation of typing options for outbreak investigations.</title>
        <authorList>
            <person name="Abdel-Glil M."/>
            <person name="Thomas P."/>
            <person name="Seyboldt C."/>
        </authorList>
    </citation>
    <scope>NUCLEOTIDE SEQUENCE [LARGE SCALE GENOMIC DNA]</scope>
    <source>
        <strain evidence="2 3">S0260-09</strain>
    </source>
</reference>
<dbReference type="InterPro" id="IPR000182">
    <property type="entry name" value="GNAT_dom"/>
</dbReference>
<proteinExistence type="predicted"/>
<feature type="domain" description="N-acetyltransferase" evidence="1">
    <location>
        <begin position="174"/>
        <end position="317"/>
    </location>
</feature>
<sequence length="317" mass="38287">MITLEKLTSNTMDIFKNLYNKNQKIDSYDKDFFYLYEHQNFIVKYIFRKFLKLIRYNDKIIGYIWYDTPLDSNIRIWSLYIENEYLTILDRTIFNKFNDSILSYEAIDNTRNSIILTNLGFKRVRPTILMELDLNTYHRYEEITDLRLKLQSKNSNINNHYNSIYNANYSESIYHLKKFIMGKDEKLRCKIQNNVFSNWNREPLKIEDIYNDISQEYYINDLSIFGMINEKCVGYGQVIYNRNMYTVVNFGIIEEFRGLEIGKLLLHDLILLSKEKGLTKLYIRVDIDNLRARSLYTWAGFIDKCTISRWDRRCNTY</sequence>
<dbReference type="KEGG" id="cchv:BTM20_07500"/>
<accession>A0ABD4REH1</accession>
<dbReference type="Proteomes" id="UP000775179">
    <property type="component" value="Unassembled WGS sequence"/>
</dbReference>
<dbReference type="InterPro" id="IPR016181">
    <property type="entry name" value="Acyl_CoA_acyltransferase"/>
</dbReference>
<dbReference type="RefSeq" id="WP_021875700.1">
    <property type="nucleotide sequence ID" value="NZ_CP018624.1"/>
</dbReference>
<evidence type="ECO:0000313" key="2">
    <source>
        <dbReference type="EMBL" id="MBX7289525.1"/>
    </source>
</evidence>
<gene>
    <name evidence="2" type="ORF">K4H94_00470</name>
</gene>